<proteinExistence type="predicted"/>
<sequence length="99" mass="11033">MVAGRLRHGWSRCARRLAPLLRVMAGRRRARWSRVLRDGWPLDVALLVDACWPVAIRWAADARCWNATLAARWLHAMRAGRDVCGGGAGRRSGESPAMS</sequence>
<protein>
    <submittedName>
        <fullName evidence="1">Uncharacterized protein</fullName>
    </submittedName>
</protein>
<reference evidence="1 2" key="1">
    <citation type="journal article" date="2015" name="Proc. Natl. Acad. Sci. U.S.A.">
        <title>The resurrection genome of Boea hygrometrica: A blueprint for survival of dehydration.</title>
        <authorList>
            <person name="Xiao L."/>
            <person name="Yang G."/>
            <person name="Zhang L."/>
            <person name="Yang X."/>
            <person name="Zhao S."/>
            <person name="Ji Z."/>
            <person name="Zhou Q."/>
            <person name="Hu M."/>
            <person name="Wang Y."/>
            <person name="Chen M."/>
            <person name="Xu Y."/>
            <person name="Jin H."/>
            <person name="Xiao X."/>
            <person name="Hu G."/>
            <person name="Bao F."/>
            <person name="Hu Y."/>
            <person name="Wan P."/>
            <person name="Li L."/>
            <person name="Deng X."/>
            <person name="Kuang T."/>
            <person name="Xiang C."/>
            <person name="Zhu J.K."/>
            <person name="Oliver M.J."/>
            <person name="He Y."/>
        </authorList>
    </citation>
    <scope>NUCLEOTIDE SEQUENCE [LARGE SCALE GENOMIC DNA]</scope>
    <source>
        <strain evidence="2">cv. XS01</strain>
    </source>
</reference>
<accession>A0A2Z6ZXF0</accession>
<dbReference type="EMBL" id="KV232923">
    <property type="protein sequence ID" value="KZT75513.1"/>
    <property type="molecule type" value="Genomic_DNA"/>
</dbReference>
<gene>
    <name evidence="1" type="ORF">F511_47462</name>
</gene>
<dbReference type="Proteomes" id="UP000250235">
    <property type="component" value="Unassembled WGS sequence"/>
</dbReference>
<dbReference type="AlphaFoldDB" id="A0A2Z6ZXF0"/>
<name>A0A2Z6ZXF0_9LAMI</name>
<evidence type="ECO:0000313" key="2">
    <source>
        <dbReference type="Proteomes" id="UP000250235"/>
    </source>
</evidence>
<organism evidence="1 2">
    <name type="scientific">Dorcoceras hygrometricum</name>
    <dbReference type="NCBI Taxonomy" id="472368"/>
    <lineage>
        <taxon>Eukaryota</taxon>
        <taxon>Viridiplantae</taxon>
        <taxon>Streptophyta</taxon>
        <taxon>Embryophyta</taxon>
        <taxon>Tracheophyta</taxon>
        <taxon>Spermatophyta</taxon>
        <taxon>Magnoliopsida</taxon>
        <taxon>eudicotyledons</taxon>
        <taxon>Gunneridae</taxon>
        <taxon>Pentapetalae</taxon>
        <taxon>asterids</taxon>
        <taxon>lamiids</taxon>
        <taxon>Lamiales</taxon>
        <taxon>Gesneriaceae</taxon>
        <taxon>Didymocarpoideae</taxon>
        <taxon>Trichosporeae</taxon>
        <taxon>Loxocarpinae</taxon>
        <taxon>Dorcoceras</taxon>
    </lineage>
</organism>
<evidence type="ECO:0000313" key="1">
    <source>
        <dbReference type="EMBL" id="KZT75513.1"/>
    </source>
</evidence>
<keyword evidence="2" id="KW-1185">Reference proteome</keyword>